<evidence type="ECO:0000313" key="1">
    <source>
        <dbReference type="EMBL" id="GAK36681.1"/>
    </source>
</evidence>
<evidence type="ECO:0000313" key="2">
    <source>
        <dbReference type="Proteomes" id="UP000027601"/>
    </source>
</evidence>
<proteinExistence type="predicted"/>
<accession>A0A069D341</accession>
<sequence>MEKKISSQGMPLEAYKRLIIAWHKPMPGDTLTAFWKEAQTGGNVNEQSDVALSPLII</sequence>
<keyword evidence="2" id="KW-1185">Reference proteome</keyword>
<organism evidence="1 2">
    <name type="scientific">Bacteroides graminisolvens DSM 19988 = JCM 15093</name>
    <dbReference type="NCBI Taxonomy" id="1121097"/>
    <lineage>
        <taxon>Bacteria</taxon>
        <taxon>Pseudomonadati</taxon>
        <taxon>Bacteroidota</taxon>
        <taxon>Bacteroidia</taxon>
        <taxon>Bacteroidales</taxon>
        <taxon>Bacteroidaceae</taxon>
        <taxon>Bacteroides</taxon>
    </lineage>
</organism>
<dbReference type="EMBL" id="BAJS01000009">
    <property type="protein sequence ID" value="GAK36681.1"/>
    <property type="molecule type" value="Genomic_DNA"/>
</dbReference>
<gene>
    <name evidence="1" type="ORF">JCM15093_1865</name>
</gene>
<name>A0A069D341_9BACE</name>
<protein>
    <submittedName>
        <fullName evidence="1">Uncharacterized protein</fullName>
    </submittedName>
</protein>
<dbReference type="AlphaFoldDB" id="A0A069D341"/>
<reference evidence="1 2" key="1">
    <citation type="journal article" date="2015" name="Microbes Environ.">
        <title>Distribution and evolution of nitrogen fixation genes in the phylum bacteroidetes.</title>
        <authorList>
            <person name="Inoue J."/>
            <person name="Oshima K."/>
            <person name="Suda W."/>
            <person name="Sakamoto M."/>
            <person name="Iino T."/>
            <person name="Noda S."/>
            <person name="Hongoh Y."/>
            <person name="Hattori M."/>
            <person name="Ohkuma M."/>
        </authorList>
    </citation>
    <scope>NUCLEOTIDE SEQUENCE [LARGE SCALE GENOMIC DNA]</scope>
    <source>
        <strain evidence="1 2">JCM 15093</strain>
    </source>
</reference>
<comment type="caution">
    <text evidence="1">The sequence shown here is derived from an EMBL/GenBank/DDBJ whole genome shotgun (WGS) entry which is preliminary data.</text>
</comment>
<dbReference type="Proteomes" id="UP000027601">
    <property type="component" value="Unassembled WGS sequence"/>
</dbReference>